<proteinExistence type="predicted"/>
<dbReference type="KEGG" id="npy:NPRO_08970"/>
<evidence type="ECO:0000313" key="3">
    <source>
        <dbReference type="Proteomes" id="UP000662873"/>
    </source>
</evidence>
<feature type="domain" description="PrcB C-terminal" evidence="1">
    <location>
        <begin position="60"/>
        <end position="115"/>
    </location>
</feature>
<dbReference type="EMBL" id="AP021858">
    <property type="protein sequence ID" value="BBO23302.1"/>
    <property type="molecule type" value="Genomic_DNA"/>
</dbReference>
<dbReference type="InterPro" id="IPR025748">
    <property type="entry name" value="PrcB_C_dom"/>
</dbReference>
<dbReference type="AlphaFoldDB" id="A0A809RU53"/>
<protein>
    <recommendedName>
        <fullName evidence="1">PrcB C-terminal domain-containing protein</fullName>
    </recommendedName>
</protein>
<dbReference type="Pfam" id="PF14343">
    <property type="entry name" value="PrcB_C"/>
    <property type="match status" value="1"/>
</dbReference>
<dbReference type="Proteomes" id="UP000662873">
    <property type="component" value="Chromosome"/>
</dbReference>
<gene>
    <name evidence="2" type="ORF">NPRO_08970</name>
</gene>
<name>A0A809RU53_9BACT</name>
<reference evidence="2" key="1">
    <citation type="journal article" name="DNA Res.">
        <title>The physiological potential of anammox bacteria as revealed by their core genome structure.</title>
        <authorList>
            <person name="Okubo T."/>
            <person name="Toyoda A."/>
            <person name="Fukuhara K."/>
            <person name="Uchiyama I."/>
            <person name="Harigaya Y."/>
            <person name="Kuroiwa M."/>
            <person name="Suzuki T."/>
            <person name="Murakami Y."/>
            <person name="Suwa Y."/>
            <person name="Takami H."/>
        </authorList>
    </citation>
    <scope>NUCLEOTIDE SEQUENCE</scope>
    <source>
        <strain evidence="2">317325-2</strain>
    </source>
</reference>
<evidence type="ECO:0000313" key="2">
    <source>
        <dbReference type="EMBL" id="BBO23302.1"/>
    </source>
</evidence>
<evidence type="ECO:0000259" key="1">
    <source>
        <dbReference type="Pfam" id="PF14343"/>
    </source>
</evidence>
<sequence length="316" mass="35120">MTSSPIQWREYKSGLYGGVPVPRQLVMNTGAQWQRYWSEITGELPQSAPDDISWPQEQLIAIHVGQRPSAGYEVAVESIQTVRPGEIVVRYVEVTPAPGQMVAKVITSPWVVVRMTRAPGVVRFEGRTQPGPIARRIPGRCCDRCTGIPSNLVIGYLPVQYPKVMGDPFNPLYSIQWRTHSEGSESNIDRSRTQVLVTEGDWQKYWSESTGQPPHLAPKGADWNKEQLIAIHVPRLRPGSKVMVESIERVSAATIQVSYLVLTAPSRTAVTEPTNPWVVVRMDRSPGSLQFKRQDVAVPEVPPVRCDCGCSTCPGR</sequence>
<organism evidence="2 3">
    <name type="scientific">Candidatus Nitrosymbiomonas proteolyticus</name>
    <dbReference type="NCBI Taxonomy" id="2608984"/>
    <lineage>
        <taxon>Bacteria</taxon>
        <taxon>Bacillati</taxon>
        <taxon>Armatimonadota</taxon>
        <taxon>Armatimonadota incertae sedis</taxon>
        <taxon>Candidatus Nitrosymbiomonas</taxon>
    </lineage>
</organism>
<accession>A0A809RU53</accession>